<dbReference type="KEGG" id="mpz:Marpi_1977"/>
<dbReference type="AlphaFoldDB" id="H2J6S4"/>
<evidence type="ECO:0000313" key="9">
    <source>
        <dbReference type="EMBL" id="AEX86355.1"/>
    </source>
</evidence>
<evidence type="ECO:0000256" key="2">
    <source>
        <dbReference type="ARBA" id="ARBA00010566"/>
    </source>
</evidence>
<keyword evidence="4 6" id="KW-0808">Transferase</keyword>
<dbReference type="InterPro" id="IPR011278">
    <property type="entry name" value="2-MeCitrate/Citrate_synth_II"/>
</dbReference>
<comment type="catalytic activity">
    <reaction evidence="5">
        <text>oxaloacetate + acetyl-CoA + H2O = citrate + CoA + H(+)</text>
        <dbReference type="Rhea" id="RHEA:16845"/>
        <dbReference type="ChEBI" id="CHEBI:15377"/>
        <dbReference type="ChEBI" id="CHEBI:15378"/>
        <dbReference type="ChEBI" id="CHEBI:16452"/>
        <dbReference type="ChEBI" id="CHEBI:16947"/>
        <dbReference type="ChEBI" id="CHEBI:57287"/>
        <dbReference type="ChEBI" id="CHEBI:57288"/>
        <dbReference type="EC" id="2.3.3.16"/>
    </reaction>
</comment>
<gene>
    <name evidence="9" type="ordered locus">Marpi_1977</name>
</gene>
<evidence type="ECO:0000313" key="10">
    <source>
        <dbReference type="Proteomes" id="UP000007161"/>
    </source>
</evidence>
<dbReference type="GO" id="GO:0005829">
    <property type="term" value="C:cytosol"/>
    <property type="evidence" value="ECO:0007669"/>
    <property type="project" value="TreeGrafter"/>
</dbReference>
<dbReference type="CDD" id="cd06118">
    <property type="entry name" value="citrate_synt_like_1"/>
    <property type="match status" value="1"/>
</dbReference>
<dbReference type="InterPro" id="IPR002020">
    <property type="entry name" value="Citrate_synthase"/>
</dbReference>
<dbReference type="PIRSF" id="PIRSF001369">
    <property type="entry name" value="Citrate_synth"/>
    <property type="match status" value="1"/>
</dbReference>
<dbReference type="RefSeq" id="WP_014297425.1">
    <property type="nucleotide sequence ID" value="NC_016751.1"/>
</dbReference>
<dbReference type="GO" id="GO:0006099">
    <property type="term" value="P:tricarboxylic acid cycle"/>
    <property type="evidence" value="ECO:0007669"/>
    <property type="project" value="UniProtKB-UniPathway"/>
</dbReference>
<comment type="pathway">
    <text evidence="1">Carbohydrate metabolism; tricarboxylic acid cycle.</text>
</comment>
<reference evidence="9 10" key="1">
    <citation type="journal article" date="2012" name="J. Bacteriol.">
        <title>Complete Genome Sequence of the Thermophilic, Piezophilic, Heterotrophic Bacterium Marinitoga piezophila KA3.</title>
        <authorList>
            <person name="Lucas S."/>
            <person name="Han J."/>
            <person name="Lapidus A."/>
            <person name="Cheng J.F."/>
            <person name="Goodwin L.A."/>
            <person name="Pitluck S."/>
            <person name="Peters L."/>
            <person name="Mikhailova N."/>
            <person name="Teshima H."/>
            <person name="Detter J.C."/>
            <person name="Han C."/>
            <person name="Tapia R."/>
            <person name="Land M."/>
            <person name="Hauser L."/>
            <person name="Kyrpides N.C."/>
            <person name="Ivanova N."/>
            <person name="Pagani I."/>
            <person name="Vannier P."/>
            <person name="Oger P."/>
            <person name="Bartlett D.H."/>
            <person name="Noll K.M."/>
            <person name="Woyke T."/>
            <person name="Jebbar M."/>
        </authorList>
    </citation>
    <scope>NUCLEOTIDE SEQUENCE [LARGE SCALE GENOMIC DNA]</scope>
    <source>
        <strain evidence="10">DSM 14283 / JCM 11233 / KA3</strain>
    </source>
</reference>
<evidence type="ECO:0000256" key="8">
    <source>
        <dbReference type="RuleBase" id="RU003406"/>
    </source>
</evidence>
<evidence type="ECO:0000256" key="3">
    <source>
        <dbReference type="ARBA" id="ARBA00022532"/>
    </source>
</evidence>
<sequence>MKKEDLKHGLEGVAVAISSISYVDGEKGKLVYRGFEIEDLVENSYFEEVAYLIWFGSLPNENEEDFIKSMLSKKRNLPENIVEMMRLFPENAHPMAVLRSVVSMLGMYSKEDNSTLENAINLTAKIPTIIAYWYRIKNNLPIIYPEEHLNHSENFLYMMFGELPEYSKCFDKALILHMEQGMNASTFASTVTSSTLSDIYSVITTAIGTLKGPLHGGANEKVLEMLEEIGDIEKVPEYIDNLIRNKKKIMGFGHRIYKTYDPRAKILKKWVQEISAHEKVDFFDIALKVEDVVVERFKDKNIYPNVDFYSGILYNHFGIPKEFFTTIFAMARIVGWTAHAMEYRKNNRIFRPRSIYNGPKDLKYKDMKGVEING</sequence>
<evidence type="ECO:0000256" key="1">
    <source>
        <dbReference type="ARBA" id="ARBA00005163"/>
    </source>
</evidence>
<comment type="similarity">
    <text evidence="2 6 8">Belongs to the citrate synthase family.</text>
</comment>
<organism evidence="9 10">
    <name type="scientific">Marinitoga piezophila (strain DSM 14283 / JCM 11233 / KA3)</name>
    <dbReference type="NCBI Taxonomy" id="443254"/>
    <lineage>
        <taxon>Bacteria</taxon>
        <taxon>Thermotogati</taxon>
        <taxon>Thermotogota</taxon>
        <taxon>Thermotogae</taxon>
        <taxon>Petrotogales</taxon>
        <taxon>Petrotogaceae</taxon>
        <taxon>Marinitoga</taxon>
    </lineage>
</organism>
<keyword evidence="10" id="KW-1185">Reference proteome</keyword>
<dbReference type="NCBIfam" id="TIGR01800">
    <property type="entry name" value="cit_synth_II"/>
    <property type="match status" value="1"/>
</dbReference>
<reference evidence="10" key="2">
    <citation type="submission" date="2012-01" db="EMBL/GenBank/DDBJ databases">
        <title>Complete sequence of chromosome of Marinitoga piezophila KA3.</title>
        <authorList>
            <person name="Lucas S."/>
            <person name="Han J."/>
            <person name="Lapidus A."/>
            <person name="Cheng J.-F."/>
            <person name="Goodwin L."/>
            <person name="Pitluck S."/>
            <person name="Peters L."/>
            <person name="Mikhailova N."/>
            <person name="Teshima H."/>
            <person name="Detter J.C."/>
            <person name="Han C."/>
            <person name="Tapia R."/>
            <person name="Land M."/>
            <person name="Hauser L."/>
            <person name="Kyrpides N."/>
            <person name="Ivanova N."/>
            <person name="Pagani I."/>
            <person name="Jebbar M."/>
            <person name="Vannier P."/>
            <person name="Oger P."/>
            <person name="Cario A."/>
            <person name="Bartlett D."/>
            <person name="Noll K.M."/>
            <person name="Woyke T."/>
        </authorList>
    </citation>
    <scope>NUCLEOTIDE SEQUENCE [LARGE SCALE GENOMIC DNA]</scope>
    <source>
        <strain evidence="10">DSM 14283 / JCM 11233 / KA3</strain>
    </source>
</reference>
<evidence type="ECO:0000256" key="4">
    <source>
        <dbReference type="ARBA" id="ARBA00022679"/>
    </source>
</evidence>
<dbReference type="UniPathway" id="UPA00223"/>
<dbReference type="Gene3D" id="1.10.230.10">
    <property type="entry name" value="Cytochrome P450-Terp, domain 2"/>
    <property type="match status" value="1"/>
</dbReference>
<evidence type="ECO:0000256" key="5">
    <source>
        <dbReference type="ARBA" id="ARBA00049288"/>
    </source>
</evidence>
<keyword evidence="3" id="KW-0816">Tricarboxylic acid cycle</keyword>
<dbReference type="InterPro" id="IPR016143">
    <property type="entry name" value="Citrate_synth-like_sm_a-sub"/>
</dbReference>
<dbReference type="PRINTS" id="PR00143">
    <property type="entry name" value="CITRTSNTHASE"/>
</dbReference>
<dbReference type="Proteomes" id="UP000007161">
    <property type="component" value="Chromosome"/>
</dbReference>
<dbReference type="InterPro" id="IPR024176">
    <property type="entry name" value="Citrate_synthase_bac-typ"/>
</dbReference>
<protein>
    <recommendedName>
        <fullName evidence="6">Citrate synthase</fullName>
    </recommendedName>
</protein>
<dbReference type="Gene3D" id="1.10.580.10">
    <property type="entry name" value="Citrate Synthase, domain 1"/>
    <property type="match status" value="1"/>
</dbReference>
<dbReference type="PANTHER" id="PTHR11739:SF4">
    <property type="entry name" value="CITRATE SYNTHASE, PEROXISOMAL"/>
    <property type="match status" value="1"/>
</dbReference>
<dbReference type="Pfam" id="PF00285">
    <property type="entry name" value="Citrate_synt"/>
    <property type="match status" value="1"/>
</dbReference>
<proteinExistence type="inferred from homology"/>
<dbReference type="EMBL" id="CP003257">
    <property type="protein sequence ID" value="AEX86355.1"/>
    <property type="molecule type" value="Genomic_DNA"/>
</dbReference>
<feature type="active site" evidence="7">
    <location>
        <position position="254"/>
    </location>
</feature>
<dbReference type="GO" id="GO:0005975">
    <property type="term" value="P:carbohydrate metabolic process"/>
    <property type="evidence" value="ECO:0007669"/>
    <property type="project" value="TreeGrafter"/>
</dbReference>
<dbReference type="InterPro" id="IPR036969">
    <property type="entry name" value="Citrate_synthase_sf"/>
</dbReference>
<dbReference type="HOGENOM" id="CLU_025068_2_1_0"/>
<accession>H2J6S4</accession>
<dbReference type="eggNOG" id="COG0372">
    <property type="taxonomic scope" value="Bacteria"/>
</dbReference>
<dbReference type="PROSITE" id="PS00480">
    <property type="entry name" value="CITRATE_SYNTHASE"/>
    <property type="match status" value="1"/>
</dbReference>
<dbReference type="InterPro" id="IPR016142">
    <property type="entry name" value="Citrate_synth-like_lrg_a-sub"/>
</dbReference>
<evidence type="ECO:0000256" key="6">
    <source>
        <dbReference type="PIRNR" id="PIRNR001369"/>
    </source>
</evidence>
<dbReference type="PANTHER" id="PTHR11739">
    <property type="entry name" value="CITRATE SYNTHASE"/>
    <property type="match status" value="1"/>
</dbReference>
<evidence type="ECO:0000256" key="7">
    <source>
        <dbReference type="PIRSR" id="PIRSR001369-1"/>
    </source>
</evidence>
<dbReference type="STRING" id="443254.Marpi_1977"/>
<dbReference type="InterPro" id="IPR019810">
    <property type="entry name" value="Citrate_synthase_AS"/>
</dbReference>
<dbReference type="GO" id="GO:0036440">
    <property type="term" value="F:citrate synthase activity"/>
    <property type="evidence" value="ECO:0007669"/>
    <property type="project" value="UniProtKB-EC"/>
</dbReference>
<dbReference type="OrthoDB" id="9800864at2"/>
<feature type="active site" evidence="7">
    <location>
        <position position="307"/>
    </location>
</feature>
<name>H2J6S4_MARPK</name>
<dbReference type="SUPFAM" id="SSF48256">
    <property type="entry name" value="Citrate synthase"/>
    <property type="match status" value="1"/>
</dbReference>